<evidence type="ECO:0000256" key="10">
    <source>
        <dbReference type="ARBA" id="ARBA00022801"/>
    </source>
</evidence>
<dbReference type="EC" id="3.4.21.107" evidence="4"/>
<dbReference type="AlphaFoldDB" id="A0A378XGK4"/>
<feature type="chain" id="PRO_5038764637" description="Probable periplasmic serine endoprotease DegP-like" evidence="16">
    <location>
        <begin position="24"/>
        <end position="514"/>
    </location>
</feature>
<evidence type="ECO:0000256" key="2">
    <source>
        <dbReference type="ARBA" id="ARBA00004418"/>
    </source>
</evidence>
<dbReference type="SUPFAM" id="SSF50494">
    <property type="entry name" value="Trypsin-like serine proteases"/>
    <property type="match status" value="1"/>
</dbReference>
<evidence type="ECO:0000313" key="19">
    <source>
        <dbReference type="EMBL" id="SUA57002.1"/>
    </source>
</evidence>
<dbReference type="Pfam" id="PF13180">
    <property type="entry name" value="PDZ_2"/>
    <property type="match status" value="1"/>
</dbReference>
<evidence type="ECO:0000256" key="1">
    <source>
        <dbReference type="ARBA" id="ARBA00001772"/>
    </source>
</evidence>
<keyword evidence="21" id="KW-1185">Reference proteome</keyword>
<keyword evidence="9" id="KW-0574">Periplasm</keyword>
<evidence type="ECO:0000313" key="18">
    <source>
        <dbReference type="EMBL" id="QPT39632.1"/>
    </source>
</evidence>
<evidence type="ECO:0000313" key="20">
    <source>
        <dbReference type="Proteomes" id="UP000254603"/>
    </source>
</evidence>
<dbReference type="RefSeq" id="WP_018573943.1">
    <property type="nucleotide sequence ID" value="NZ_CP065725.1"/>
</dbReference>
<dbReference type="InterPro" id="IPR009003">
    <property type="entry name" value="Peptidase_S1_PA"/>
</dbReference>
<feature type="active site" description="Charge relay system" evidence="14">
    <location>
        <position position="153"/>
    </location>
</feature>
<dbReference type="STRING" id="1122619.GCA_000373745_00764"/>
<protein>
    <recommendedName>
        <fullName evidence="5">Probable periplasmic serine endoprotease DegP-like</fullName>
        <ecNumber evidence="4">3.4.21.107</ecNumber>
    </recommendedName>
    <alternativeName>
        <fullName evidence="13">Protease Do</fullName>
    </alternativeName>
</protein>
<dbReference type="EMBL" id="UGSB01000001">
    <property type="protein sequence ID" value="SUA57002.1"/>
    <property type="molecule type" value="Genomic_DNA"/>
</dbReference>
<dbReference type="Pfam" id="PF13365">
    <property type="entry name" value="Trypsin_2"/>
    <property type="match status" value="1"/>
</dbReference>
<keyword evidence="10 19" id="KW-0378">Hydrolase</keyword>
<evidence type="ECO:0000256" key="4">
    <source>
        <dbReference type="ARBA" id="ARBA00013035"/>
    </source>
</evidence>
<evidence type="ECO:0000259" key="17">
    <source>
        <dbReference type="PROSITE" id="PS50106"/>
    </source>
</evidence>
<evidence type="ECO:0000256" key="11">
    <source>
        <dbReference type="ARBA" id="ARBA00022825"/>
    </source>
</evidence>
<dbReference type="CDD" id="cd10839">
    <property type="entry name" value="cpPDZ1_DegP-like"/>
    <property type="match status" value="1"/>
</dbReference>
<feature type="binding site" evidence="15">
    <location>
        <begin position="252"/>
        <end position="254"/>
    </location>
    <ligand>
        <name>substrate</name>
    </ligand>
</feature>
<dbReference type="PROSITE" id="PS50106">
    <property type="entry name" value="PDZ"/>
    <property type="match status" value="1"/>
</dbReference>
<dbReference type="InterPro" id="IPR036034">
    <property type="entry name" value="PDZ_sf"/>
</dbReference>
<keyword evidence="8" id="KW-0677">Repeat</keyword>
<name>A0A378XGK4_9BURK</name>
<reference evidence="19 20" key="1">
    <citation type="submission" date="2018-06" db="EMBL/GenBank/DDBJ databases">
        <authorList>
            <consortium name="Pathogen Informatics"/>
            <person name="Doyle S."/>
        </authorList>
    </citation>
    <scope>NUCLEOTIDE SEQUENCE [LARGE SCALE GENOMIC DNA]</scope>
    <source>
        <strain evidence="19 20">NCTC11997</strain>
    </source>
</reference>
<feature type="active site" description="Charge relay system" evidence="14">
    <location>
        <position position="183"/>
    </location>
</feature>
<dbReference type="Gene3D" id="2.40.10.120">
    <property type="match status" value="1"/>
</dbReference>
<feature type="signal peptide" evidence="16">
    <location>
        <begin position="1"/>
        <end position="23"/>
    </location>
</feature>
<dbReference type="InterPro" id="IPR011782">
    <property type="entry name" value="Pept_S1C_Do"/>
</dbReference>
<evidence type="ECO:0000256" key="13">
    <source>
        <dbReference type="ARBA" id="ARBA00032850"/>
    </source>
</evidence>
<gene>
    <name evidence="19" type="primary">mucD</name>
    <name evidence="18" type="ORF">I6G29_10890</name>
    <name evidence="19" type="ORF">NCTC11997_02243</name>
</gene>
<evidence type="ECO:0000256" key="5">
    <source>
        <dbReference type="ARBA" id="ARBA00013958"/>
    </source>
</evidence>
<dbReference type="OrthoDB" id="9758917at2"/>
<evidence type="ECO:0000313" key="21">
    <source>
        <dbReference type="Proteomes" id="UP000594903"/>
    </source>
</evidence>
<dbReference type="InterPro" id="IPR001478">
    <property type="entry name" value="PDZ"/>
</dbReference>
<dbReference type="PANTHER" id="PTHR22939">
    <property type="entry name" value="SERINE PROTEASE FAMILY S1C HTRA-RELATED"/>
    <property type="match status" value="1"/>
</dbReference>
<evidence type="ECO:0000256" key="8">
    <source>
        <dbReference type="ARBA" id="ARBA00022737"/>
    </source>
</evidence>
<dbReference type="GO" id="GO:0042597">
    <property type="term" value="C:periplasmic space"/>
    <property type="evidence" value="ECO:0007669"/>
    <property type="project" value="UniProtKB-SubCell"/>
</dbReference>
<evidence type="ECO:0000256" key="7">
    <source>
        <dbReference type="ARBA" id="ARBA00022729"/>
    </source>
</evidence>
<dbReference type="SMART" id="SM00228">
    <property type="entry name" value="PDZ"/>
    <property type="match status" value="2"/>
</dbReference>
<dbReference type="Proteomes" id="UP000254603">
    <property type="component" value="Unassembled WGS sequence"/>
</dbReference>
<feature type="binding site" evidence="15">
    <location>
        <position position="153"/>
    </location>
    <ligand>
        <name>substrate</name>
    </ligand>
</feature>
<dbReference type="Gene3D" id="2.30.42.10">
    <property type="match status" value="1"/>
</dbReference>
<dbReference type="GO" id="GO:0004252">
    <property type="term" value="F:serine-type endopeptidase activity"/>
    <property type="evidence" value="ECO:0007669"/>
    <property type="project" value="InterPro"/>
</dbReference>
<dbReference type="PANTHER" id="PTHR22939:SF130">
    <property type="entry name" value="PERIPLASMIC SERINE ENDOPROTEASE DEGP-LIKE-RELATED"/>
    <property type="match status" value="1"/>
</dbReference>
<keyword evidence="11" id="KW-0720">Serine protease</keyword>
<dbReference type="SUPFAM" id="SSF50156">
    <property type="entry name" value="PDZ domain-like"/>
    <property type="match status" value="2"/>
</dbReference>
<dbReference type="InterPro" id="IPR001940">
    <property type="entry name" value="Peptidase_S1C"/>
</dbReference>
<keyword evidence="12" id="KW-0346">Stress response</keyword>
<sequence>MLMKKTFLSTLLALSVLTPSVMAQDGKLLPSPVVKQENNHSNQAPKTANPQANTLVALPDFTDIVAQTETGVVNIRTMETVRSRSLGGGNFGMDRDMEELFRFFFGPDFGFPGQIQPRERGPQLGERSEREVPRNVGSGFIISEDGYVITNNHVIDKASKIIVTLNDGKELVGEVVGTDERTDLALIKVEAQGLKPLKIGGSDDLKKGQWVLAIGSPFGLDSTVTAGIVSAINRDTGDYLPFIQTDVAVNPGNSGGPLIDLSGEVVGVNSQIISRSGGFMGISLSIPINEAMKVVEQLKETGKVVRGRIGVTISEVQEDVAEALGLDGAEGALVSNVELGSPAQKAGIRPGDVITKFDGKDIKKWSDLPRMVGQTRPNTESSIEVWRRGKAVKLDIVVESLNGEQALATKGPTGDSKADSSADVDRLGLVVANLSTAQKEELGIEGGVVVTSVEGVGVESGLMVDDIILVLNDQDVKDLSHYQELVKDLPKDKNAALLVRRNDFTQWVAVQPEK</sequence>
<comment type="catalytic activity">
    <reaction evidence="1">
        <text>Acts on substrates that are at least partially unfolded. The cleavage site P1 residue is normally between a pair of hydrophobic residues, such as Val-|-Val.</text>
        <dbReference type="EC" id="3.4.21.107"/>
    </reaction>
</comment>
<organism evidence="19 20">
    <name type="scientific">Oligella ureolytica</name>
    <dbReference type="NCBI Taxonomy" id="90244"/>
    <lineage>
        <taxon>Bacteria</taxon>
        <taxon>Pseudomonadati</taxon>
        <taxon>Pseudomonadota</taxon>
        <taxon>Betaproteobacteria</taxon>
        <taxon>Burkholderiales</taxon>
        <taxon>Alcaligenaceae</taxon>
        <taxon>Oligella</taxon>
    </lineage>
</organism>
<keyword evidence="7 16" id="KW-0732">Signal</keyword>
<evidence type="ECO:0000256" key="12">
    <source>
        <dbReference type="ARBA" id="ARBA00023016"/>
    </source>
</evidence>
<reference evidence="18 21" key="2">
    <citation type="submission" date="2020-12" db="EMBL/GenBank/DDBJ databases">
        <title>FDA dAtabase for Regulatory Grade micrObial Sequences (FDA-ARGOS): Supporting development and validation of Infectious Disease Dx tests.</title>
        <authorList>
            <person name="Sproer C."/>
            <person name="Gronow S."/>
            <person name="Severitt S."/>
            <person name="Schroder I."/>
            <person name="Tallon L."/>
            <person name="Sadzewicz L."/>
            <person name="Zhao X."/>
            <person name="Boylan J."/>
            <person name="Ott S."/>
            <person name="Bowen H."/>
            <person name="Vavikolanu K."/>
            <person name="Mehta A."/>
            <person name="Aluvathingal J."/>
            <person name="Nadendla S."/>
            <person name="Lowell S."/>
            <person name="Myers T."/>
            <person name="Yan Y."/>
            <person name="Sichtig H."/>
        </authorList>
    </citation>
    <scope>NUCLEOTIDE SEQUENCE [LARGE SCALE GENOMIC DNA]</scope>
    <source>
        <strain evidence="18 21">FDAARGOS_872</strain>
    </source>
</reference>
<dbReference type="EMBL" id="CP065725">
    <property type="protein sequence ID" value="QPT39632.1"/>
    <property type="molecule type" value="Genomic_DNA"/>
</dbReference>
<feature type="active site" description="Charge relay system" evidence="14">
    <location>
        <position position="254"/>
    </location>
</feature>
<feature type="binding site" evidence="15">
    <location>
        <position position="183"/>
    </location>
    <ligand>
        <name>substrate</name>
    </ligand>
</feature>
<dbReference type="Proteomes" id="UP000594903">
    <property type="component" value="Chromosome"/>
</dbReference>
<dbReference type="NCBIfam" id="TIGR02037">
    <property type="entry name" value="degP_htrA_DO"/>
    <property type="match status" value="1"/>
</dbReference>
<proteinExistence type="inferred from homology"/>
<keyword evidence="6 19" id="KW-0645">Protease</keyword>
<evidence type="ECO:0000256" key="16">
    <source>
        <dbReference type="SAM" id="SignalP"/>
    </source>
</evidence>
<evidence type="ECO:0000256" key="9">
    <source>
        <dbReference type="ARBA" id="ARBA00022764"/>
    </source>
</evidence>
<evidence type="ECO:0000256" key="6">
    <source>
        <dbReference type="ARBA" id="ARBA00022670"/>
    </source>
</evidence>
<accession>A0A378XGK4</accession>
<evidence type="ECO:0000256" key="14">
    <source>
        <dbReference type="PIRSR" id="PIRSR611782-1"/>
    </source>
</evidence>
<evidence type="ECO:0000256" key="3">
    <source>
        <dbReference type="ARBA" id="ARBA00010541"/>
    </source>
</evidence>
<feature type="domain" description="PDZ" evidence="17">
    <location>
        <begin position="294"/>
        <end position="363"/>
    </location>
</feature>
<comment type="subcellular location">
    <subcellularLocation>
        <location evidence="2">Periplasm</location>
    </subcellularLocation>
</comment>
<dbReference type="Gene3D" id="2.30.42.60">
    <property type="match status" value="1"/>
</dbReference>
<comment type="similarity">
    <text evidence="3">Belongs to the peptidase S1C family.</text>
</comment>
<dbReference type="PRINTS" id="PR00834">
    <property type="entry name" value="PROTEASES2C"/>
</dbReference>
<dbReference type="GO" id="GO:0006508">
    <property type="term" value="P:proteolysis"/>
    <property type="evidence" value="ECO:0007669"/>
    <property type="project" value="UniProtKB-KW"/>
</dbReference>
<evidence type="ECO:0000256" key="15">
    <source>
        <dbReference type="PIRSR" id="PIRSR611782-2"/>
    </source>
</evidence>